<sequence length="274" mass="31546">MPLAIVTGYPSSGKSCRTEKLLSYFTTKYPGKKCVVVNDEQFTGFEREYTYSSSHNEKNLRAYLKSQVQKHLNKDTLVIVDSLNYIKGYRYELYCVTKSAQTPHCVIWCDIAKEKALELNLSKENGQYSEKLMNELMMRYEEPNGQSRWDSPLFTVQIDGELDLEDIDCALFKSKAPPPNLSTVAQPLQATDFMYELDKVTNETVKFIVSTQKDRVIGDKIKVPNAGELQLVRHYSLAELNKIRRQFITYTKMNPIRDSAKLATVFLQYLEKSL</sequence>
<keyword evidence="1" id="KW-0547">Nucleotide-binding</keyword>
<dbReference type="Gene3D" id="3.40.50.300">
    <property type="entry name" value="P-loop containing nucleotide triphosphate hydrolases"/>
    <property type="match status" value="1"/>
</dbReference>
<dbReference type="Proteomes" id="UP000593567">
    <property type="component" value="Unassembled WGS sequence"/>
</dbReference>
<comment type="similarity">
    <text evidence="3">Belongs to the KTI12 family.</text>
</comment>
<dbReference type="InterPro" id="IPR027417">
    <property type="entry name" value="P-loop_NTPase"/>
</dbReference>
<reference evidence="5" key="1">
    <citation type="submission" date="2020-06" db="EMBL/GenBank/DDBJ databases">
        <title>Draft genome of Bugula neritina, a colonial animal packing powerful symbionts and potential medicines.</title>
        <authorList>
            <person name="Rayko M."/>
        </authorList>
    </citation>
    <scope>NUCLEOTIDE SEQUENCE [LARGE SCALE GENOMIC DNA]</scope>
    <source>
        <strain evidence="5">Kwan_BN1</strain>
    </source>
</reference>
<dbReference type="GO" id="GO:0006400">
    <property type="term" value="P:tRNA modification"/>
    <property type="evidence" value="ECO:0007669"/>
    <property type="project" value="UniProtKB-ARBA"/>
</dbReference>
<keyword evidence="2" id="KW-0067">ATP-binding</keyword>
<gene>
    <name evidence="5" type="ORF">EB796_000586</name>
</gene>
<name>A0A7J7KSH8_BUGNE</name>
<dbReference type="FunFam" id="3.40.50.300:FF:000827">
    <property type="entry name" value="KTI12 chromatin-associated homolog"/>
    <property type="match status" value="1"/>
</dbReference>
<protein>
    <recommendedName>
        <fullName evidence="4">Protein KTI12 homolog</fullName>
    </recommendedName>
</protein>
<evidence type="ECO:0000256" key="3">
    <source>
        <dbReference type="ARBA" id="ARBA00025768"/>
    </source>
</evidence>
<dbReference type="Pfam" id="PF08433">
    <property type="entry name" value="KTI12"/>
    <property type="match status" value="1"/>
</dbReference>
<keyword evidence="6" id="KW-1185">Reference proteome</keyword>
<comment type="caution">
    <text evidence="5">The sequence shown here is derived from an EMBL/GenBank/DDBJ whole genome shotgun (WGS) entry which is preliminary data.</text>
</comment>
<proteinExistence type="inferred from homology"/>
<dbReference type="AlphaFoldDB" id="A0A7J7KSH8"/>
<dbReference type="GO" id="GO:0005524">
    <property type="term" value="F:ATP binding"/>
    <property type="evidence" value="ECO:0007669"/>
    <property type="project" value="UniProtKB-KW"/>
</dbReference>
<evidence type="ECO:0000256" key="1">
    <source>
        <dbReference type="ARBA" id="ARBA00022741"/>
    </source>
</evidence>
<dbReference type="SUPFAM" id="SSF52540">
    <property type="entry name" value="P-loop containing nucleoside triphosphate hydrolases"/>
    <property type="match status" value="1"/>
</dbReference>
<organism evidence="5 6">
    <name type="scientific">Bugula neritina</name>
    <name type="common">Brown bryozoan</name>
    <name type="synonym">Sertularia neritina</name>
    <dbReference type="NCBI Taxonomy" id="10212"/>
    <lineage>
        <taxon>Eukaryota</taxon>
        <taxon>Metazoa</taxon>
        <taxon>Spiralia</taxon>
        <taxon>Lophotrochozoa</taxon>
        <taxon>Bryozoa</taxon>
        <taxon>Gymnolaemata</taxon>
        <taxon>Cheilostomatida</taxon>
        <taxon>Flustrina</taxon>
        <taxon>Buguloidea</taxon>
        <taxon>Bugulidae</taxon>
        <taxon>Bugula</taxon>
    </lineage>
</organism>
<dbReference type="EMBL" id="VXIV02000079">
    <property type="protein sequence ID" value="KAF6041107.1"/>
    <property type="molecule type" value="Genomic_DNA"/>
</dbReference>
<dbReference type="InterPro" id="IPR013641">
    <property type="entry name" value="KTI12/PSTK"/>
</dbReference>
<dbReference type="OrthoDB" id="9972657at2759"/>
<evidence type="ECO:0000313" key="6">
    <source>
        <dbReference type="Proteomes" id="UP000593567"/>
    </source>
</evidence>
<evidence type="ECO:0000313" key="5">
    <source>
        <dbReference type="EMBL" id="KAF6041107.1"/>
    </source>
</evidence>
<evidence type="ECO:0000256" key="4">
    <source>
        <dbReference type="ARBA" id="ARBA00026170"/>
    </source>
</evidence>
<accession>A0A7J7KSH8</accession>
<dbReference type="PANTHER" id="PTHR12435">
    <property type="match status" value="1"/>
</dbReference>
<dbReference type="GO" id="GO:0006357">
    <property type="term" value="P:regulation of transcription by RNA polymerase II"/>
    <property type="evidence" value="ECO:0007669"/>
    <property type="project" value="UniProtKB-ARBA"/>
</dbReference>
<evidence type="ECO:0000256" key="2">
    <source>
        <dbReference type="ARBA" id="ARBA00022840"/>
    </source>
</evidence>